<protein>
    <submittedName>
        <fullName evidence="2">Uncharacterized protein</fullName>
    </submittedName>
</protein>
<proteinExistence type="predicted"/>
<dbReference type="AlphaFoldDB" id="A0A1Y2HRL3"/>
<sequence length="855" mass="90961">MSDDHDPTPPSPTSSAARAGDASANPKATTTATAAAIRAKVGNKKHQRQKQRELQHQQLMNPPPIPSAAQFLPFLGPSPSAAAASDAIAAAATALANGSSQQLMSAMQHFLANSAASTATDAPSGSTSNLPASSPAAAGARNPMSELMFQPQLNQLHTTADHVRAFHALADLIDKFSTLPPPTPADDPLTSAIPGLFTKGSLAFIPLATVPLVDNGLSLAQSVIISDATKLRMDSGDLHVDRYMIQRSAIIMQLPPILAMRALSRASLQREGIALAPVIKDVSTVLQFMLRPLKYDRRKAPLVARLEMSHAKLLVTILMDFVHDMFINTNAPPCTCAAASSAPNDNKQPTPSSSRNPSPAPSPNAKQKSSSTTTAKPKSACLIPRPLLQSLLDYLSYCADPAHLPSLGDQAIQILALCDMYAWLHDEHLHICTALEDMPADVLHRFVGALARCYAYPVPASKTSTLVPPPTTKADKPGSKPAGAAPPSAAAAAAAKESKPAPPKSAAASAAKEKSKPSSASSTTASTTAAASPDSWLIRVPDHWQLAAIINARRARTVHTMFSSAGSVLDPDTADHTPCRSGIRELKFSLGPRLDITVEENEDEDDDDQGNGDDDDEPPERANPLLLRDAAGYVVRAIAKHQVSAQFCSALIAQMPEGPLSSENATQVEAVLSLTWLALAIMERGPQHIPVEGNHPKGKETTVRVFAGSVMSECQTAVASKDVCCFLLRFFYLTPLNPLELTDQLSFAVAFLAALVRVGDPCCLDLAHIAYRRAHPLARCRLFPIHVHQRHHRWPCCDLFERAQIAFVNGCRGRHRAARVACRPAGALGRARLSCPRVPRHAHVAAHGAAGHVDC</sequence>
<evidence type="ECO:0000313" key="3">
    <source>
        <dbReference type="Proteomes" id="UP000193411"/>
    </source>
</evidence>
<feature type="region of interest" description="Disordered" evidence="1">
    <location>
        <begin position="118"/>
        <end position="139"/>
    </location>
</feature>
<gene>
    <name evidence="2" type="ORF">BCR44DRAFT_285197</name>
</gene>
<feature type="region of interest" description="Disordered" evidence="1">
    <location>
        <begin position="464"/>
        <end position="532"/>
    </location>
</feature>
<dbReference type="Proteomes" id="UP000193411">
    <property type="component" value="Unassembled WGS sequence"/>
</dbReference>
<feature type="region of interest" description="Disordered" evidence="1">
    <location>
        <begin position="598"/>
        <end position="623"/>
    </location>
</feature>
<feature type="compositionally biased region" description="Polar residues" evidence="1">
    <location>
        <begin position="118"/>
        <end position="132"/>
    </location>
</feature>
<comment type="caution">
    <text evidence="2">The sequence shown here is derived from an EMBL/GenBank/DDBJ whole genome shotgun (WGS) entry which is preliminary data.</text>
</comment>
<dbReference type="PANTHER" id="PTHR36721:SF8">
    <property type="entry name" value="EARLY NODULIN-20-LIKE"/>
    <property type="match status" value="1"/>
</dbReference>
<reference evidence="2 3" key="1">
    <citation type="submission" date="2016-07" db="EMBL/GenBank/DDBJ databases">
        <title>Pervasive Adenine N6-methylation of Active Genes in Fungi.</title>
        <authorList>
            <consortium name="DOE Joint Genome Institute"/>
            <person name="Mondo S.J."/>
            <person name="Dannebaum R.O."/>
            <person name="Kuo R.C."/>
            <person name="Labutti K."/>
            <person name="Haridas S."/>
            <person name="Kuo A."/>
            <person name="Salamov A."/>
            <person name="Ahrendt S.R."/>
            <person name="Lipzen A."/>
            <person name="Sullivan W."/>
            <person name="Andreopoulos W.B."/>
            <person name="Clum A."/>
            <person name="Lindquist E."/>
            <person name="Daum C."/>
            <person name="Ramamoorthy G.K."/>
            <person name="Gryganskyi A."/>
            <person name="Culley D."/>
            <person name="Magnuson J.K."/>
            <person name="James T.Y."/>
            <person name="O'Malley M.A."/>
            <person name="Stajich J.E."/>
            <person name="Spatafora J.W."/>
            <person name="Visel A."/>
            <person name="Grigoriev I.V."/>
        </authorList>
    </citation>
    <scope>NUCLEOTIDE SEQUENCE [LARGE SCALE GENOMIC DNA]</scope>
    <source>
        <strain evidence="2 3">PL171</strain>
    </source>
</reference>
<organism evidence="2 3">
    <name type="scientific">Catenaria anguillulae PL171</name>
    <dbReference type="NCBI Taxonomy" id="765915"/>
    <lineage>
        <taxon>Eukaryota</taxon>
        <taxon>Fungi</taxon>
        <taxon>Fungi incertae sedis</taxon>
        <taxon>Blastocladiomycota</taxon>
        <taxon>Blastocladiomycetes</taxon>
        <taxon>Blastocladiales</taxon>
        <taxon>Catenariaceae</taxon>
        <taxon>Catenaria</taxon>
    </lineage>
</organism>
<dbReference type="EMBL" id="MCFL01000013">
    <property type="protein sequence ID" value="ORZ37228.1"/>
    <property type="molecule type" value="Genomic_DNA"/>
</dbReference>
<evidence type="ECO:0000313" key="2">
    <source>
        <dbReference type="EMBL" id="ORZ37228.1"/>
    </source>
</evidence>
<evidence type="ECO:0000256" key="1">
    <source>
        <dbReference type="SAM" id="MobiDB-lite"/>
    </source>
</evidence>
<feature type="compositionally biased region" description="Low complexity" evidence="1">
    <location>
        <begin position="479"/>
        <end position="495"/>
    </location>
</feature>
<dbReference type="PANTHER" id="PTHR36721">
    <property type="entry name" value="PROLINE-RICH FAMILY PROTEIN"/>
    <property type="match status" value="1"/>
</dbReference>
<feature type="compositionally biased region" description="Acidic residues" evidence="1">
    <location>
        <begin position="598"/>
        <end position="618"/>
    </location>
</feature>
<feature type="region of interest" description="Disordered" evidence="1">
    <location>
        <begin position="338"/>
        <end position="378"/>
    </location>
</feature>
<feature type="region of interest" description="Disordered" evidence="1">
    <location>
        <begin position="1"/>
        <end position="72"/>
    </location>
</feature>
<accession>A0A1Y2HRL3</accession>
<name>A0A1Y2HRL3_9FUNG</name>
<feature type="compositionally biased region" description="Low complexity" evidence="1">
    <location>
        <begin position="517"/>
        <end position="532"/>
    </location>
</feature>
<keyword evidence="3" id="KW-1185">Reference proteome</keyword>